<keyword evidence="3" id="KW-1185">Reference proteome</keyword>
<dbReference type="AlphaFoldDB" id="A0A0C9WLB8"/>
<sequence length="365" mass="39194">MATSLPKYTKALTLRKSSVERRPTYHDVVLESRSLSSLKPAELLIRINAAAFNHKDVWIRMGQYPGIVMGSVLGGDGAGVVIASGNTGDPLLNKRVFLTPSRGWEKAPHAPESRFGILGGGSFPPLGTFSEYVVVERDQVILSPDHLDDVHAAAWPIGGVTAWRAVSVNANVREGQNVLITGIGGGVALITLQLCIAKGASVYVTSGNPEKIQKAIALGAKGGANYKDKDWPAKIGALVQSHNQKKGTLLDAVIDSGGGDILGQISNYLKQGGKVVCYGMTASPKITFTMREVLRNQQLLGSTMGSHKDLEDATKFIEKHRIVPIVTHVLHGLESAEEGFEMMKRGDHFGKVVIKVVHNDKLPKL</sequence>
<protein>
    <recommendedName>
        <fullName evidence="1">Enoyl reductase (ER) domain-containing protein</fullName>
    </recommendedName>
</protein>
<dbReference type="SUPFAM" id="SSF51735">
    <property type="entry name" value="NAD(P)-binding Rossmann-fold domains"/>
    <property type="match status" value="1"/>
</dbReference>
<gene>
    <name evidence="2" type="ORF">K443DRAFT_632602</name>
</gene>
<dbReference type="InterPro" id="IPR036291">
    <property type="entry name" value="NAD(P)-bd_dom_sf"/>
</dbReference>
<dbReference type="Proteomes" id="UP000054477">
    <property type="component" value="Unassembled WGS sequence"/>
</dbReference>
<dbReference type="InterPro" id="IPR011032">
    <property type="entry name" value="GroES-like_sf"/>
</dbReference>
<name>A0A0C9WLB8_9AGAR</name>
<feature type="domain" description="Enoyl reductase (ER)" evidence="1">
    <location>
        <begin position="23"/>
        <end position="354"/>
    </location>
</feature>
<dbReference type="EMBL" id="KN838701">
    <property type="protein sequence ID" value="KIJ97119.1"/>
    <property type="molecule type" value="Genomic_DNA"/>
</dbReference>
<dbReference type="PANTHER" id="PTHR45033">
    <property type="match status" value="1"/>
</dbReference>
<dbReference type="InterPro" id="IPR052711">
    <property type="entry name" value="Zinc_ADH-like"/>
</dbReference>
<dbReference type="GO" id="GO:0016491">
    <property type="term" value="F:oxidoreductase activity"/>
    <property type="evidence" value="ECO:0007669"/>
    <property type="project" value="InterPro"/>
</dbReference>
<dbReference type="PANTHER" id="PTHR45033:SF3">
    <property type="entry name" value="DEHYDROGENASE, PUTATIVE (AFU_ORTHOLOGUE AFUA_2G13270)-RELATED"/>
    <property type="match status" value="1"/>
</dbReference>
<dbReference type="InterPro" id="IPR013149">
    <property type="entry name" value="ADH-like_C"/>
</dbReference>
<dbReference type="Gene3D" id="3.90.180.10">
    <property type="entry name" value="Medium-chain alcohol dehydrogenases, catalytic domain"/>
    <property type="match status" value="1"/>
</dbReference>
<dbReference type="InterPro" id="IPR020843">
    <property type="entry name" value="ER"/>
</dbReference>
<dbReference type="Pfam" id="PF00107">
    <property type="entry name" value="ADH_zinc_N"/>
    <property type="match status" value="1"/>
</dbReference>
<evidence type="ECO:0000313" key="3">
    <source>
        <dbReference type="Proteomes" id="UP000054477"/>
    </source>
</evidence>
<dbReference type="Gene3D" id="3.40.50.720">
    <property type="entry name" value="NAD(P)-binding Rossmann-like Domain"/>
    <property type="match status" value="1"/>
</dbReference>
<evidence type="ECO:0000313" key="2">
    <source>
        <dbReference type="EMBL" id="KIJ97119.1"/>
    </source>
</evidence>
<dbReference type="InterPro" id="IPR013154">
    <property type="entry name" value="ADH-like_N"/>
</dbReference>
<dbReference type="SUPFAM" id="SSF50129">
    <property type="entry name" value="GroES-like"/>
    <property type="match status" value="1"/>
</dbReference>
<accession>A0A0C9WLB8</accession>
<dbReference type="OrthoDB" id="1706066at2759"/>
<evidence type="ECO:0000259" key="1">
    <source>
        <dbReference type="SMART" id="SM00829"/>
    </source>
</evidence>
<reference evidence="3" key="2">
    <citation type="submission" date="2015-01" db="EMBL/GenBank/DDBJ databases">
        <title>Evolutionary Origins and Diversification of the Mycorrhizal Mutualists.</title>
        <authorList>
            <consortium name="DOE Joint Genome Institute"/>
            <consortium name="Mycorrhizal Genomics Consortium"/>
            <person name="Kohler A."/>
            <person name="Kuo A."/>
            <person name="Nagy L.G."/>
            <person name="Floudas D."/>
            <person name="Copeland A."/>
            <person name="Barry K.W."/>
            <person name="Cichocki N."/>
            <person name="Veneault-Fourrey C."/>
            <person name="LaButti K."/>
            <person name="Lindquist E.A."/>
            <person name="Lipzen A."/>
            <person name="Lundell T."/>
            <person name="Morin E."/>
            <person name="Murat C."/>
            <person name="Riley R."/>
            <person name="Ohm R."/>
            <person name="Sun H."/>
            <person name="Tunlid A."/>
            <person name="Henrissat B."/>
            <person name="Grigoriev I.V."/>
            <person name="Hibbett D.S."/>
            <person name="Martin F."/>
        </authorList>
    </citation>
    <scope>NUCLEOTIDE SEQUENCE [LARGE SCALE GENOMIC DNA]</scope>
    <source>
        <strain evidence="3">LaAM-08-1</strain>
    </source>
</reference>
<proteinExistence type="predicted"/>
<dbReference type="Pfam" id="PF08240">
    <property type="entry name" value="ADH_N"/>
    <property type="match status" value="1"/>
</dbReference>
<dbReference type="HOGENOM" id="CLU_026673_3_4_1"/>
<dbReference type="SMART" id="SM00829">
    <property type="entry name" value="PKS_ER"/>
    <property type="match status" value="1"/>
</dbReference>
<organism evidence="2 3">
    <name type="scientific">Laccaria amethystina LaAM-08-1</name>
    <dbReference type="NCBI Taxonomy" id="1095629"/>
    <lineage>
        <taxon>Eukaryota</taxon>
        <taxon>Fungi</taxon>
        <taxon>Dikarya</taxon>
        <taxon>Basidiomycota</taxon>
        <taxon>Agaricomycotina</taxon>
        <taxon>Agaricomycetes</taxon>
        <taxon>Agaricomycetidae</taxon>
        <taxon>Agaricales</taxon>
        <taxon>Agaricineae</taxon>
        <taxon>Hydnangiaceae</taxon>
        <taxon>Laccaria</taxon>
    </lineage>
</organism>
<reference evidence="2 3" key="1">
    <citation type="submission" date="2014-04" db="EMBL/GenBank/DDBJ databases">
        <authorList>
            <consortium name="DOE Joint Genome Institute"/>
            <person name="Kuo A."/>
            <person name="Kohler A."/>
            <person name="Nagy L.G."/>
            <person name="Floudas D."/>
            <person name="Copeland A."/>
            <person name="Barry K.W."/>
            <person name="Cichocki N."/>
            <person name="Veneault-Fourrey C."/>
            <person name="LaButti K."/>
            <person name="Lindquist E.A."/>
            <person name="Lipzen A."/>
            <person name="Lundell T."/>
            <person name="Morin E."/>
            <person name="Murat C."/>
            <person name="Sun H."/>
            <person name="Tunlid A."/>
            <person name="Henrissat B."/>
            <person name="Grigoriev I.V."/>
            <person name="Hibbett D.S."/>
            <person name="Martin F."/>
            <person name="Nordberg H.P."/>
            <person name="Cantor M.N."/>
            <person name="Hua S.X."/>
        </authorList>
    </citation>
    <scope>NUCLEOTIDE SEQUENCE [LARGE SCALE GENOMIC DNA]</scope>
    <source>
        <strain evidence="2 3">LaAM-08-1</strain>
    </source>
</reference>
<dbReference type="STRING" id="1095629.A0A0C9WLB8"/>